<name>A0A3A5H3Y0_9ACTN</name>
<sequence length="71" mass="8120">MTARAVHPEAGGARQRVGSDHTRERSGRQRQQAAHRRSLQRQMTSRTDCIDAWFMGATSFRLNSSILIYFV</sequence>
<evidence type="ECO:0000256" key="1">
    <source>
        <dbReference type="SAM" id="MobiDB-lite"/>
    </source>
</evidence>
<keyword evidence="3" id="KW-1185">Reference proteome</keyword>
<dbReference type="AlphaFoldDB" id="A0A3A5H3Y0"/>
<dbReference type="Proteomes" id="UP000276542">
    <property type="component" value="Unassembled WGS sequence"/>
</dbReference>
<reference evidence="3" key="1">
    <citation type="submission" date="2018-09" db="EMBL/GenBank/DDBJ databases">
        <authorList>
            <person name="Zhu H."/>
        </authorList>
    </citation>
    <scope>NUCLEOTIDE SEQUENCE [LARGE SCALE GENOMIC DNA]</scope>
    <source>
        <strain evidence="3">K1W22B-1</strain>
    </source>
</reference>
<feature type="compositionally biased region" description="Basic and acidic residues" evidence="1">
    <location>
        <begin position="17"/>
        <end position="27"/>
    </location>
</feature>
<evidence type="ECO:0000313" key="2">
    <source>
        <dbReference type="EMBL" id="RJS45342.1"/>
    </source>
</evidence>
<evidence type="ECO:0000313" key="3">
    <source>
        <dbReference type="Proteomes" id="UP000276542"/>
    </source>
</evidence>
<proteinExistence type="predicted"/>
<protein>
    <submittedName>
        <fullName evidence="2">Uncharacterized protein</fullName>
    </submittedName>
</protein>
<feature type="region of interest" description="Disordered" evidence="1">
    <location>
        <begin position="1"/>
        <end position="44"/>
    </location>
</feature>
<comment type="caution">
    <text evidence="2">The sequence shown here is derived from an EMBL/GenBank/DDBJ whole genome shotgun (WGS) entry which is preliminary data.</text>
</comment>
<accession>A0A3A5H3Y0</accession>
<organism evidence="2 3">
    <name type="scientific">Nocardioides cavernaquae</name>
    <dbReference type="NCBI Taxonomy" id="2321396"/>
    <lineage>
        <taxon>Bacteria</taxon>
        <taxon>Bacillati</taxon>
        <taxon>Actinomycetota</taxon>
        <taxon>Actinomycetes</taxon>
        <taxon>Propionibacteriales</taxon>
        <taxon>Nocardioidaceae</taxon>
        <taxon>Nocardioides</taxon>
    </lineage>
</organism>
<gene>
    <name evidence="2" type="ORF">D4739_03330</name>
</gene>
<dbReference type="EMBL" id="QYRP01000002">
    <property type="protein sequence ID" value="RJS45342.1"/>
    <property type="molecule type" value="Genomic_DNA"/>
</dbReference>